<sequence length="386" mass="43483">MKIPFHRPDLPPDLNDLYLDSIKNGWLTTGEQVEKFEEKLSSYLGCEHVVVMNSCTAALHLSLASQGFERGSKFIVPNYTFVSTVECGEYAGMEPVLVDSDPHGFNIDLNHVDDILKKEKNVKAIIPVHYGGSPVDMKNVFELAEKYGLFVIEDAAHALESTSSAGKVGNTNYGAAFSFYANKNLTTFGEGGALATNNGDLAQSVKNLSLHGITKDGWKRFDSGGKWEYDIIQLGYKYNMPDISASFGIWQLNQINDWQALRKNIVKRYLTGLENNEGIILPDYTKNDGNAWHLFVIQIKSDFWGIIRNEIIDKLVEKGIGVSVHYKPIHMLDYYHRKFEYKSTAFPRSKALFDSVISLPLYPNLSDNEIDYIIATLNDLHTQYSK</sequence>
<dbReference type="Gene3D" id="3.40.640.10">
    <property type="entry name" value="Type I PLP-dependent aspartate aminotransferase-like (Major domain)"/>
    <property type="match status" value="1"/>
</dbReference>
<dbReference type="InterPro" id="IPR015421">
    <property type="entry name" value="PyrdxlP-dep_Trfase_major"/>
</dbReference>
<dbReference type="SUPFAM" id="SSF53383">
    <property type="entry name" value="PLP-dependent transferases"/>
    <property type="match status" value="1"/>
</dbReference>
<dbReference type="GO" id="GO:0008483">
    <property type="term" value="F:transaminase activity"/>
    <property type="evidence" value="ECO:0007669"/>
    <property type="project" value="TreeGrafter"/>
</dbReference>
<dbReference type="GO" id="GO:0000271">
    <property type="term" value="P:polysaccharide biosynthetic process"/>
    <property type="evidence" value="ECO:0007669"/>
    <property type="project" value="TreeGrafter"/>
</dbReference>
<dbReference type="AlphaFoldDB" id="A0A075GS93"/>
<organism evidence="2">
    <name type="scientific">uncultured marine thaumarchaeote KM3_17_C07</name>
    <dbReference type="NCBI Taxonomy" id="1456062"/>
    <lineage>
        <taxon>Archaea</taxon>
        <taxon>Nitrososphaerota</taxon>
        <taxon>environmental samples</taxon>
    </lineage>
</organism>
<dbReference type="Pfam" id="PF01041">
    <property type="entry name" value="DegT_DnrJ_EryC1"/>
    <property type="match status" value="1"/>
</dbReference>
<evidence type="ECO:0000256" key="1">
    <source>
        <dbReference type="RuleBase" id="RU004508"/>
    </source>
</evidence>
<dbReference type="InterPro" id="IPR015424">
    <property type="entry name" value="PyrdxlP-dep_Trfase"/>
</dbReference>
<dbReference type="PANTHER" id="PTHR30244">
    <property type="entry name" value="TRANSAMINASE"/>
    <property type="match status" value="1"/>
</dbReference>
<reference evidence="2" key="1">
    <citation type="journal article" date="2014" name="Genome Biol. Evol.">
        <title>Pangenome evidence for extensive interdomain horizontal transfer affecting lineage core and shell genes in uncultured planktonic thaumarchaeota and euryarchaeota.</title>
        <authorList>
            <person name="Deschamps P."/>
            <person name="Zivanovic Y."/>
            <person name="Moreira D."/>
            <person name="Rodriguez-Valera F."/>
            <person name="Lopez-Garcia P."/>
        </authorList>
    </citation>
    <scope>NUCLEOTIDE SEQUENCE</scope>
</reference>
<dbReference type="PANTHER" id="PTHR30244:SF34">
    <property type="entry name" value="DTDP-4-AMINO-4,6-DIDEOXYGALACTOSE TRANSAMINASE"/>
    <property type="match status" value="1"/>
</dbReference>
<dbReference type="PIRSF" id="PIRSF000390">
    <property type="entry name" value="PLP_StrS"/>
    <property type="match status" value="1"/>
</dbReference>
<evidence type="ECO:0000313" key="2">
    <source>
        <dbReference type="EMBL" id="AIF05097.1"/>
    </source>
</evidence>
<protein>
    <submittedName>
        <fullName evidence="2">Spore coat polysaccharide biosynthesis protein</fullName>
    </submittedName>
</protein>
<proteinExistence type="inferred from homology"/>
<dbReference type="InterPro" id="IPR015422">
    <property type="entry name" value="PyrdxlP-dep_Trfase_small"/>
</dbReference>
<name>A0A075GS93_9ARCH</name>
<dbReference type="CDD" id="cd00616">
    <property type="entry name" value="AHBA_syn"/>
    <property type="match status" value="1"/>
</dbReference>
<dbReference type="Gene3D" id="3.90.1150.10">
    <property type="entry name" value="Aspartate Aminotransferase, domain 1"/>
    <property type="match status" value="1"/>
</dbReference>
<dbReference type="GO" id="GO:0030170">
    <property type="term" value="F:pyridoxal phosphate binding"/>
    <property type="evidence" value="ECO:0007669"/>
    <property type="project" value="TreeGrafter"/>
</dbReference>
<accession>A0A075GS93</accession>
<keyword evidence="1" id="KW-0663">Pyridoxal phosphate</keyword>
<comment type="similarity">
    <text evidence="1">Belongs to the DegT/DnrJ/EryC1 family.</text>
</comment>
<dbReference type="EMBL" id="KF900728">
    <property type="protein sequence ID" value="AIF05097.1"/>
    <property type="molecule type" value="Genomic_DNA"/>
</dbReference>
<dbReference type="InterPro" id="IPR000653">
    <property type="entry name" value="DegT/StrS_aminotransferase"/>
</dbReference>